<keyword evidence="3" id="KW-1185">Reference proteome</keyword>
<evidence type="ECO:0000313" key="2">
    <source>
        <dbReference type="EMBL" id="MFC4067545.1"/>
    </source>
</evidence>
<dbReference type="InterPro" id="IPR008538">
    <property type="entry name" value="Uma2"/>
</dbReference>
<keyword evidence="2" id="KW-0255">Endonuclease</keyword>
<dbReference type="EMBL" id="JBHSBL010000017">
    <property type="protein sequence ID" value="MFC4067545.1"/>
    <property type="molecule type" value="Genomic_DNA"/>
</dbReference>
<dbReference type="SUPFAM" id="SSF52980">
    <property type="entry name" value="Restriction endonuclease-like"/>
    <property type="match status" value="1"/>
</dbReference>
<dbReference type="CDD" id="cd06260">
    <property type="entry name" value="DUF820-like"/>
    <property type="match status" value="1"/>
</dbReference>
<gene>
    <name evidence="2" type="ORF">ACFO0C_21630</name>
</gene>
<keyword evidence="2" id="KW-0378">Hydrolase</keyword>
<dbReference type="Proteomes" id="UP001595867">
    <property type="component" value="Unassembled WGS sequence"/>
</dbReference>
<feature type="domain" description="Putative restriction endonuclease" evidence="1">
    <location>
        <begin position="35"/>
        <end position="190"/>
    </location>
</feature>
<organism evidence="2 3">
    <name type="scientific">Actinoplanes subglobosus</name>
    <dbReference type="NCBI Taxonomy" id="1547892"/>
    <lineage>
        <taxon>Bacteria</taxon>
        <taxon>Bacillati</taxon>
        <taxon>Actinomycetota</taxon>
        <taxon>Actinomycetes</taxon>
        <taxon>Micromonosporales</taxon>
        <taxon>Micromonosporaceae</taxon>
        <taxon>Actinoplanes</taxon>
    </lineage>
</organism>
<dbReference type="PANTHER" id="PTHR34107:SF2">
    <property type="entry name" value="SLL0888 PROTEIN"/>
    <property type="match status" value="1"/>
</dbReference>
<dbReference type="Pfam" id="PF05685">
    <property type="entry name" value="Uma2"/>
    <property type="match status" value="1"/>
</dbReference>
<dbReference type="Gene3D" id="3.90.1570.10">
    <property type="entry name" value="tt1808, chain A"/>
    <property type="match status" value="1"/>
</dbReference>
<dbReference type="GO" id="GO:0004519">
    <property type="term" value="F:endonuclease activity"/>
    <property type="evidence" value="ECO:0007669"/>
    <property type="project" value="UniProtKB-KW"/>
</dbReference>
<accession>A0ABV8J0S3</accession>
<dbReference type="PANTHER" id="PTHR34107">
    <property type="entry name" value="SLL0198 PROTEIN-RELATED"/>
    <property type="match status" value="1"/>
</dbReference>
<dbReference type="InterPro" id="IPR012296">
    <property type="entry name" value="Nuclease_put_TT1808"/>
</dbReference>
<protein>
    <submittedName>
        <fullName evidence="2">Uma2 family endonuclease</fullName>
    </submittedName>
</protein>
<reference evidence="3" key="1">
    <citation type="journal article" date="2019" name="Int. J. Syst. Evol. Microbiol.">
        <title>The Global Catalogue of Microorganisms (GCM) 10K type strain sequencing project: providing services to taxonomists for standard genome sequencing and annotation.</title>
        <authorList>
            <consortium name="The Broad Institute Genomics Platform"/>
            <consortium name="The Broad Institute Genome Sequencing Center for Infectious Disease"/>
            <person name="Wu L."/>
            <person name="Ma J."/>
        </authorList>
    </citation>
    <scope>NUCLEOTIDE SEQUENCE [LARGE SCALE GENOMIC DNA]</scope>
    <source>
        <strain evidence="3">TBRC 5832</strain>
    </source>
</reference>
<comment type="caution">
    <text evidence="2">The sequence shown here is derived from an EMBL/GenBank/DDBJ whole genome shotgun (WGS) entry which is preliminary data.</text>
</comment>
<proteinExistence type="predicted"/>
<dbReference type="InterPro" id="IPR011335">
    <property type="entry name" value="Restrct_endonuc-II-like"/>
</dbReference>
<evidence type="ECO:0000259" key="1">
    <source>
        <dbReference type="Pfam" id="PF05685"/>
    </source>
</evidence>
<name>A0ABV8J0S3_9ACTN</name>
<dbReference type="RefSeq" id="WP_378068453.1">
    <property type="nucleotide sequence ID" value="NZ_JBHSBL010000017.1"/>
</dbReference>
<sequence length="203" mass="22481">MEHVDVGQFPSDKTGDDAMTTALLHLEDHYWTESEYLAIGETLERIELFDGSLVVIPTPTGGHQHIVTKLVVALYHVARNAGLHVFPGLGIRLSPGHIRIPDFLITTELNLGERVFDAPVVKLICEVISPSNASADTVQKMRHYANAGIPWYLLIDPRIETFHLLRLDGDRYTEHAKAAPGELLELTEPVVATIDPADLLPPR</sequence>
<keyword evidence="2" id="KW-0540">Nuclease</keyword>
<evidence type="ECO:0000313" key="3">
    <source>
        <dbReference type="Proteomes" id="UP001595867"/>
    </source>
</evidence>